<name>A0AAW5ZDE6_ECOLX</name>
<gene>
    <name evidence="1" type="ORF">NY836_29755</name>
</gene>
<evidence type="ECO:0000313" key="2">
    <source>
        <dbReference type="Proteomes" id="UP001211064"/>
    </source>
</evidence>
<organism evidence="1 2">
    <name type="scientific">Escherichia coli</name>
    <dbReference type="NCBI Taxonomy" id="562"/>
    <lineage>
        <taxon>Bacteria</taxon>
        <taxon>Pseudomonadati</taxon>
        <taxon>Pseudomonadota</taxon>
        <taxon>Gammaproteobacteria</taxon>
        <taxon>Enterobacterales</taxon>
        <taxon>Enterobacteriaceae</taxon>
        <taxon>Escherichia</taxon>
    </lineage>
</organism>
<sequence>MQAWEVAVFVHLRECLKTGDIWVYGSQAWRSFEDYLLPRHVFEQMRAKSRMGLAIPDNFTEWRIERTATLNAKLKALAKAASENAIPDAELSNRGLSVFPIREE</sequence>
<proteinExistence type="predicted"/>
<evidence type="ECO:0008006" key="3">
    <source>
        <dbReference type="Google" id="ProtNLM"/>
    </source>
</evidence>
<protein>
    <recommendedName>
        <fullName evidence="3">Transposase</fullName>
    </recommendedName>
</protein>
<evidence type="ECO:0000313" key="1">
    <source>
        <dbReference type="EMBL" id="MDA4181468.1"/>
    </source>
</evidence>
<dbReference type="EMBL" id="JANWOR010000838">
    <property type="protein sequence ID" value="MDA4181468.1"/>
    <property type="molecule type" value="Genomic_DNA"/>
</dbReference>
<dbReference type="Proteomes" id="UP001211064">
    <property type="component" value="Unassembled WGS sequence"/>
</dbReference>
<accession>A0AAW5ZDE6</accession>
<comment type="caution">
    <text evidence="1">The sequence shown here is derived from an EMBL/GenBank/DDBJ whole genome shotgun (WGS) entry which is preliminary data.</text>
</comment>
<dbReference type="AlphaFoldDB" id="A0AAW5ZDE6"/>
<reference evidence="1" key="1">
    <citation type="submission" date="2022-08" db="EMBL/GenBank/DDBJ databases">
        <title>Genome sequencing of human pathogens.</title>
        <authorList>
            <person name="Cao X."/>
        </authorList>
    </citation>
    <scope>NUCLEOTIDE SEQUENCE</scope>
    <source>
        <strain evidence="1">EC16126</strain>
    </source>
</reference>